<evidence type="ECO:0000313" key="1">
    <source>
        <dbReference type="EMBL" id="KAJ8954632.1"/>
    </source>
</evidence>
<gene>
    <name evidence="1" type="ORF">NQ317_002427</name>
</gene>
<reference evidence="1" key="1">
    <citation type="journal article" date="2023" name="Insect Mol. Biol.">
        <title>Genome sequencing provides insights into the evolution of gene families encoding plant cell wall-degrading enzymes in longhorned beetles.</title>
        <authorList>
            <person name="Shin N.R."/>
            <person name="Okamura Y."/>
            <person name="Kirsch R."/>
            <person name="Pauchet Y."/>
        </authorList>
    </citation>
    <scope>NUCLEOTIDE SEQUENCE</scope>
    <source>
        <strain evidence="1">MMC_N1</strain>
    </source>
</reference>
<protein>
    <recommendedName>
        <fullName evidence="3">DNA-directed DNA polymerase</fullName>
    </recommendedName>
</protein>
<evidence type="ECO:0000313" key="2">
    <source>
        <dbReference type="Proteomes" id="UP001162164"/>
    </source>
</evidence>
<organism evidence="1 2">
    <name type="scientific">Molorchus minor</name>
    <dbReference type="NCBI Taxonomy" id="1323400"/>
    <lineage>
        <taxon>Eukaryota</taxon>
        <taxon>Metazoa</taxon>
        <taxon>Ecdysozoa</taxon>
        <taxon>Arthropoda</taxon>
        <taxon>Hexapoda</taxon>
        <taxon>Insecta</taxon>
        <taxon>Pterygota</taxon>
        <taxon>Neoptera</taxon>
        <taxon>Endopterygota</taxon>
        <taxon>Coleoptera</taxon>
        <taxon>Polyphaga</taxon>
        <taxon>Cucujiformia</taxon>
        <taxon>Chrysomeloidea</taxon>
        <taxon>Cerambycidae</taxon>
        <taxon>Lamiinae</taxon>
        <taxon>Monochamini</taxon>
        <taxon>Molorchus</taxon>
    </lineage>
</organism>
<dbReference type="InterPro" id="IPR012337">
    <property type="entry name" value="RNaseH-like_sf"/>
</dbReference>
<dbReference type="PANTHER" id="PTHR33568:SF3">
    <property type="entry name" value="DNA-DIRECTED DNA POLYMERASE"/>
    <property type="match status" value="1"/>
</dbReference>
<dbReference type="EMBL" id="JAPWTJ010003578">
    <property type="protein sequence ID" value="KAJ8954632.1"/>
    <property type="molecule type" value="Genomic_DNA"/>
</dbReference>
<name>A0ABQ9IQS3_9CUCU</name>
<feature type="non-terminal residue" evidence="1">
    <location>
        <position position="1"/>
    </location>
</feature>
<dbReference type="Gene3D" id="3.30.420.10">
    <property type="entry name" value="Ribonuclease H-like superfamily/Ribonuclease H"/>
    <property type="match status" value="1"/>
</dbReference>
<dbReference type="SUPFAM" id="SSF53098">
    <property type="entry name" value="Ribonuclease H-like"/>
    <property type="match status" value="1"/>
</dbReference>
<dbReference type="InterPro" id="IPR036397">
    <property type="entry name" value="RNaseH_sf"/>
</dbReference>
<comment type="caution">
    <text evidence="1">The sequence shown here is derived from an EMBL/GenBank/DDBJ whole genome shotgun (WGS) entry which is preliminary data.</text>
</comment>
<proteinExistence type="predicted"/>
<sequence>LLHTLQRTLKKNKVRRDIGKLQTQRAVQLCDQSGVVIPEEGCGIPELQHFQQHLKQYKIVPPSVVHIIVKNVIYLIILKTSTGVEVRVQHVNNRLHAPKKLKSLVLTVNVALEDKCVMTIIKARSMGTVRFVKKFADVNSAIKPCKAVDSIPMEERYCKICKSHVPSNHLCYIQPDTSAPQLDNLLFVFYDLETRQEKILEDGSLLHEPNLCVYKQCCDVCLNTDKKFCEKCGLRLQVVKFNDVISSFIHHLLTIRKKFKHVVVIAHNGQAFDHQFVLNYILTNTDLTPELIMRGTKIISMVVENVKFLDSLNYFPMALSKLPKAFGLDDNFKKGISIFLIPWKMKIMLVLFLMQNITALTR</sequence>
<accession>A0ABQ9IQS3</accession>
<keyword evidence="2" id="KW-1185">Reference proteome</keyword>
<dbReference type="PANTHER" id="PTHR33568">
    <property type="entry name" value="DNA POLYMERASE"/>
    <property type="match status" value="1"/>
</dbReference>
<dbReference type="Proteomes" id="UP001162164">
    <property type="component" value="Unassembled WGS sequence"/>
</dbReference>
<evidence type="ECO:0008006" key="3">
    <source>
        <dbReference type="Google" id="ProtNLM"/>
    </source>
</evidence>